<feature type="domain" description="CCHC-type" evidence="2">
    <location>
        <begin position="20"/>
        <end position="33"/>
    </location>
</feature>
<keyword evidence="1" id="KW-0863">Zinc-finger</keyword>
<dbReference type="Pfam" id="PF13650">
    <property type="entry name" value="Asp_protease_2"/>
    <property type="match status" value="1"/>
</dbReference>
<keyword evidence="1" id="KW-0862">Zinc</keyword>
<accession>A0A2T9YTG0</accession>
<evidence type="ECO:0000313" key="4">
    <source>
        <dbReference type="Proteomes" id="UP000245383"/>
    </source>
</evidence>
<gene>
    <name evidence="3" type="ORF">BB561_001695</name>
</gene>
<reference evidence="3 4" key="1">
    <citation type="journal article" date="2018" name="MBio">
        <title>Comparative Genomics Reveals the Core Gene Toolbox for the Fungus-Insect Symbiosis.</title>
        <authorList>
            <person name="Wang Y."/>
            <person name="Stata M."/>
            <person name="Wang W."/>
            <person name="Stajich J.E."/>
            <person name="White M.M."/>
            <person name="Moncalvo J.M."/>
        </authorList>
    </citation>
    <scope>NUCLEOTIDE SEQUENCE [LARGE SCALE GENOMIC DNA]</scope>
    <source>
        <strain evidence="3 4">SWE-8-4</strain>
    </source>
</reference>
<protein>
    <recommendedName>
        <fullName evidence="2">CCHC-type domain-containing protein</fullName>
    </recommendedName>
</protein>
<evidence type="ECO:0000256" key="1">
    <source>
        <dbReference type="PROSITE-ProRule" id="PRU00047"/>
    </source>
</evidence>
<dbReference type="InterPro" id="IPR021109">
    <property type="entry name" value="Peptidase_aspartic_dom_sf"/>
</dbReference>
<dbReference type="Proteomes" id="UP000245383">
    <property type="component" value="Unassembled WGS sequence"/>
</dbReference>
<dbReference type="AlphaFoldDB" id="A0A2T9YTG0"/>
<organism evidence="3 4">
    <name type="scientific">Smittium simulii</name>
    <dbReference type="NCBI Taxonomy" id="133385"/>
    <lineage>
        <taxon>Eukaryota</taxon>
        <taxon>Fungi</taxon>
        <taxon>Fungi incertae sedis</taxon>
        <taxon>Zoopagomycota</taxon>
        <taxon>Kickxellomycotina</taxon>
        <taxon>Harpellomycetes</taxon>
        <taxon>Harpellales</taxon>
        <taxon>Legeriomycetaceae</taxon>
        <taxon>Smittium</taxon>
    </lineage>
</organism>
<comment type="caution">
    <text evidence="3">The sequence shown here is derived from an EMBL/GenBank/DDBJ whole genome shotgun (WGS) entry which is preliminary data.</text>
</comment>
<dbReference type="GO" id="GO:0003676">
    <property type="term" value="F:nucleic acid binding"/>
    <property type="evidence" value="ECO:0007669"/>
    <property type="project" value="InterPro"/>
</dbReference>
<proteinExistence type="predicted"/>
<name>A0A2T9YTG0_9FUNG</name>
<keyword evidence="4" id="KW-1185">Reference proteome</keyword>
<dbReference type="Gene3D" id="2.40.70.10">
    <property type="entry name" value="Acid Proteases"/>
    <property type="match status" value="1"/>
</dbReference>
<dbReference type="InterPro" id="IPR001878">
    <property type="entry name" value="Znf_CCHC"/>
</dbReference>
<dbReference type="PROSITE" id="PS50158">
    <property type="entry name" value="ZF_CCHC"/>
    <property type="match status" value="1"/>
</dbReference>
<keyword evidence="1" id="KW-0479">Metal-binding</keyword>
<sequence>MEILSINMTKSTTLPRIPTCQNCGRVGHYTNKCYVPSKITEGAVSEGLLALEVTSENLDTGFVAESHKRVRISDILNSDYDCPTRFIDQGINQENRNTPSELVADMEIIGSTINSTQDKPRNVVKSTVSKPKVRIVATTAHPLAKRILDQPLSVTIREYLDSKPQMGSVLIKSIQLLQKTKSQKKLAFSANEEASNSPQTLTYILAEIREQPVPIFVDNGATHSLIHRRLAERLGLPVYSILKLHI</sequence>
<dbReference type="GO" id="GO:0008270">
    <property type="term" value="F:zinc ion binding"/>
    <property type="evidence" value="ECO:0007669"/>
    <property type="project" value="UniProtKB-KW"/>
</dbReference>
<evidence type="ECO:0000259" key="2">
    <source>
        <dbReference type="PROSITE" id="PS50158"/>
    </source>
</evidence>
<evidence type="ECO:0000313" key="3">
    <source>
        <dbReference type="EMBL" id="PVU95611.1"/>
    </source>
</evidence>
<dbReference type="EMBL" id="MBFR01000051">
    <property type="protein sequence ID" value="PVU95611.1"/>
    <property type="molecule type" value="Genomic_DNA"/>
</dbReference>